<organism evidence="1 2">
    <name type="scientific">Erwinia phage vB_EamM_Alexandra</name>
    <dbReference type="NCBI Taxonomy" id="2201424"/>
    <lineage>
        <taxon>Viruses</taxon>
        <taxon>Duplodnaviria</taxon>
        <taxon>Heunggongvirae</taxon>
        <taxon>Uroviricota</taxon>
        <taxon>Caudoviricetes</taxon>
        <taxon>Alexandravirus</taxon>
        <taxon>Alexandravirus alexandra</taxon>
    </lineage>
</organism>
<evidence type="ECO:0000313" key="1">
    <source>
        <dbReference type="EMBL" id="AWY08520.1"/>
    </source>
</evidence>
<proteinExistence type="predicted"/>
<gene>
    <name evidence="1" type="ORF">Alexandra_263</name>
</gene>
<protein>
    <submittedName>
        <fullName evidence="1">Uncharacterized protein</fullName>
    </submittedName>
</protein>
<evidence type="ECO:0000313" key="2">
    <source>
        <dbReference type="Proteomes" id="UP000251795"/>
    </source>
</evidence>
<dbReference type="Proteomes" id="UP000251795">
    <property type="component" value="Segment"/>
</dbReference>
<keyword evidence="2" id="KW-1185">Reference proteome</keyword>
<reference evidence="1 2" key="1">
    <citation type="submission" date="2018-04" db="EMBL/GenBank/DDBJ databases">
        <authorList>
            <person name="Go L.Y."/>
            <person name="Mitchell J.A."/>
        </authorList>
    </citation>
    <scope>NUCLEOTIDE SEQUENCE [LARGE SCALE GENOMIC DNA]</scope>
</reference>
<sequence length="81" mass="8692">MKDIAASLGARFAVTSAERCSSRKKAQPRNKTLSAATTADIHNAVERLSIKLNLTRSNTIELAIKELCEKHGIAIGNTDGI</sequence>
<dbReference type="EMBL" id="MH248138">
    <property type="protein sequence ID" value="AWY08520.1"/>
    <property type="molecule type" value="Genomic_DNA"/>
</dbReference>
<name>A0A2Z4QE23_9CAUD</name>
<accession>A0A2Z4QE23</accession>